<dbReference type="AlphaFoldDB" id="A0ABD0J0U2"/>
<keyword evidence="3" id="KW-1185">Reference proteome</keyword>
<feature type="non-terminal residue" evidence="2">
    <location>
        <position position="1"/>
    </location>
</feature>
<evidence type="ECO:0000313" key="3">
    <source>
        <dbReference type="Proteomes" id="UP001519460"/>
    </source>
</evidence>
<sequence>ERCPQLLANLCQALSRKTSPTSANPRYRRRTQKPLSLLSARHNKPEVAFLG</sequence>
<evidence type="ECO:0000313" key="2">
    <source>
        <dbReference type="EMBL" id="KAK7443005.1"/>
    </source>
</evidence>
<protein>
    <submittedName>
        <fullName evidence="2">Uncharacterized protein</fullName>
    </submittedName>
</protein>
<evidence type="ECO:0000256" key="1">
    <source>
        <dbReference type="SAM" id="MobiDB-lite"/>
    </source>
</evidence>
<dbReference type="Proteomes" id="UP001519460">
    <property type="component" value="Unassembled WGS sequence"/>
</dbReference>
<feature type="non-terminal residue" evidence="2">
    <location>
        <position position="51"/>
    </location>
</feature>
<accession>A0ABD0J0U2</accession>
<name>A0ABD0J0U2_9CAEN</name>
<feature type="compositionally biased region" description="Polar residues" evidence="1">
    <location>
        <begin position="15"/>
        <end position="24"/>
    </location>
</feature>
<dbReference type="EMBL" id="JACVVK020000825">
    <property type="protein sequence ID" value="KAK7443005.1"/>
    <property type="molecule type" value="Genomic_DNA"/>
</dbReference>
<comment type="caution">
    <text evidence="2">The sequence shown here is derived from an EMBL/GenBank/DDBJ whole genome shotgun (WGS) entry which is preliminary data.</text>
</comment>
<gene>
    <name evidence="2" type="ORF">BaRGS_00040489</name>
</gene>
<organism evidence="2 3">
    <name type="scientific">Batillaria attramentaria</name>
    <dbReference type="NCBI Taxonomy" id="370345"/>
    <lineage>
        <taxon>Eukaryota</taxon>
        <taxon>Metazoa</taxon>
        <taxon>Spiralia</taxon>
        <taxon>Lophotrochozoa</taxon>
        <taxon>Mollusca</taxon>
        <taxon>Gastropoda</taxon>
        <taxon>Caenogastropoda</taxon>
        <taxon>Sorbeoconcha</taxon>
        <taxon>Cerithioidea</taxon>
        <taxon>Batillariidae</taxon>
        <taxon>Batillaria</taxon>
    </lineage>
</organism>
<reference evidence="2 3" key="1">
    <citation type="journal article" date="2023" name="Sci. Data">
        <title>Genome assembly of the Korean intertidal mud-creeper Batillaria attramentaria.</title>
        <authorList>
            <person name="Patra A.K."/>
            <person name="Ho P.T."/>
            <person name="Jun S."/>
            <person name="Lee S.J."/>
            <person name="Kim Y."/>
            <person name="Won Y.J."/>
        </authorList>
    </citation>
    <scope>NUCLEOTIDE SEQUENCE [LARGE SCALE GENOMIC DNA]</scope>
    <source>
        <strain evidence="2">Wonlab-2016</strain>
    </source>
</reference>
<feature type="region of interest" description="Disordered" evidence="1">
    <location>
        <begin position="14"/>
        <end position="33"/>
    </location>
</feature>
<proteinExistence type="predicted"/>